<evidence type="ECO:0000313" key="15">
    <source>
        <dbReference type="Proteomes" id="UP000694388"/>
    </source>
</evidence>
<keyword evidence="7" id="KW-0969">Cilium</keyword>
<feature type="repeat" description="WD" evidence="13">
    <location>
        <begin position="105"/>
        <end position="148"/>
    </location>
</feature>
<evidence type="ECO:0000256" key="3">
    <source>
        <dbReference type="ARBA" id="ARBA00022490"/>
    </source>
</evidence>
<evidence type="ECO:0000256" key="2">
    <source>
        <dbReference type="ARBA" id="ARBA00004496"/>
    </source>
</evidence>
<evidence type="ECO:0000256" key="4">
    <source>
        <dbReference type="ARBA" id="ARBA00022574"/>
    </source>
</evidence>
<dbReference type="InterPro" id="IPR011047">
    <property type="entry name" value="Quinoprotein_ADH-like_sf"/>
</dbReference>
<keyword evidence="4 13" id="KW-0853">WD repeat</keyword>
<dbReference type="PROSITE" id="PS50294">
    <property type="entry name" value="WD_REPEATS_REGION"/>
    <property type="match status" value="4"/>
</dbReference>
<comment type="similarity">
    <text evidence="9">Belongs to the CFAP52 family.</text>
</comment>
<keyword evidence="8" id="KW-0966">Cell projection</keyword>
<dbReference type="AlphaFoldDB" id="A0A8C4Q8W5"/>
<dbReference type="PROSITE" id="PS00678">
    <property type="entry name" value="WD_REPEATS_1"/>
    <property type="match status" value="1"/>
</dbReference>
<evidence type="ECO:0000256" key="8">
    <source>
        <dbReference type="ARBA" id="ARBA00023273"/>
    </source>
</evidence>
<comment type="subunit">
    <text evidence="12">Microtubule inner protein component of sperm flagellar doublet microtubules. Interacts with BRCA2. Interacts with the CCT chaperonin complex. Interacts with HSP70. Interacts with AK8. Interacts with CFAP45. Interacts with DNAI1. Interacts with IQDC.</text>
</comment>
<evidence type="ECO:0000256" key="9">
    <source>
        <dbReference type="ARBA" id="ARBA00029456"/>
    </source>
</evidence>
<feature type="repeat" description="WD" evidence="13">
    <location>
        <begin position="570"/>
        <end position="611"/>
    </location>
</feature>
<dbReference type="InterPro" id="IPR001680">
    <property type="entry name" value="WD40_rpt"/>
</dbReference>
<dbReference type="Proteomes" id="UP000694388">
    <property type="component" value="Unplaced"/>
</dbReference>
<dbReference type="InterPro" id="IPR036322">
    <property type="entry name" value="WD40_repeat_dom_sf"/>
</dbReference>
<comment type="function">
    <text evidence="11">Microtubule inner protein (MIP) part of the dynein-decorated doublet microtubules (DMTs) in cilia axoneme. Important for proper ciliary and flagellar beating. May act in cooperation with CFAP45 and axonemal dynein subunit DNAH11. May play a role in cell growth and/or survival.</text>
</comment>
<keyword evidence="15" id="KW-1185">Reference proteome</keyword>
<evidence type="ECO:0000256" key="11">
    <source>
        <dbReference type="ARBA" id="ARBA00046056"/>
    </source>
</evidence>
<dbReference type="Pfam" id="PF00400">
    <property type="entry name" value="WD40"/>
    <property type="match status" value="7"/>
</dbReference>
<proteinExistence type="inferred from homology"/>
<dbReference type="Ensembl" id="ENSEBUT00000012410.1">
    <property type="protein sequence ID" value="ENSEBUP00000011834.1"/>
    <property type="gene ID" value="ENSEBUG00000007536.1"/>
</dbReference>
<dbReference type="InterPro" id="IPR015943">
    <property type="entry name" value="WD40/YVTN_repeat-like_dom_sf"/>
</dbReference>
<protein>
    <recommendedName>
        <fullName evidence="10">Cilia- and flagella-associated protein 52</fullName>
    </recommendedName>
</protein>
<dbReference type="PANTHER" id="PTHR13720:SF14">
    <property type="entry name" value="CILIA- AND FLAGELLA-ASSOCIATED PROTEIN 52"/>
    <property type="match status" value="1"/>
</dbReference>
<dbReference type="InterPro" id="IPR019775">
    <property type="entry name" value="WD40_repeat_CS"/>
</dbReference>
<accession>A0A8C4Q8W5</accession>
<evidence type="ECO:0000256" key="10">
    <source>
        <dbReference type="ARBA" id="ARBA00029552"/>
    </source>
</evidence>
<dbReference type="GO" id="GO:0031514">
    <property type="term" value="C:motile cilium"/>
    <property type="evidence" value="ECO:0007669"/>
    <property type="project" value="UniProtKB-SubCell"/>
</dbReference>
<dbReference type="PANTHER" id="PTHR13720">
    <property type="entry name" value="WD-40 REPEAT PROTEIN"/>
    <property type="match status" value="1"/>
</dbReference>
<feature type="repeat" description="WD" evidence="13">
    <location>
        <begin position="459"/>
        <end position="493"/>
    </location>
</feature>
<evidence type="ECO:0000256" key="7">
    <source>
        <dbReference type="ARBA" id="ARBA00023069"/>
    </source>
</evidence>
<dbReference type="GO" id="GO:0005930">
    <property type="term" value="C:axoneme"/>
    <property type="evidence" value="ECO:0007669"/>
    <property type="project" value="UniProtKB-ARBA"/>
</dbReference>
<reference evidence="14" key="1">
    <citation type="submission" date="2025-08" db="UniProtKB">
        <authorList>
            <consortium name="Ensembl"/>
        </authorList>
    </citation>
    <scope>IDENTIFICATION</scope>
</reference>
<dbReference type="GeneTree" id="ENSGT00940000157016"/>
<evidence type="ECO:0000256" key="5">
    <source>
        <dbReference type="ARBA" id="ARBA00022737"/>
    </source>
</evidence>
<dbReference type="Gene3D" id="2.130.10.10">
    <property type="entry name" value="YVTN repeat-like/Quinoprotein amine dehydrogenase"/>
    <property type="match status" value="3"/>
</dbReference>
<organism evidence="14 15">
    <name type="scientific">Eptatretus burgeri</name>
    <name type="common">Inshore hagfish</name>
    <dbReference type="NCBI Taxonomy" id="7764"/>
    <lineage>
        <taxon>Eukaryota</taxon>
        <taxon>Metazoa</taxon>
        <taxon>Chordata</taxon>
        <taxon>Craniata</taxon>
        <taxon>Vertebrata</taxon>
        <taxon>Cyclostomata</taxon>
        <taxon>Myxini</taxon>
        <taxon>Myxiniformes</taxon>
        <taxon>Myxinidae</taxon>
        <taxon>Eptatretinae</taxon>
        <taxon>Eptatretus</taxon>
    </lineage>
</organism>
<evidence type="ECO:0000256" key="1">
    <source>
        <dbReference type="ARBA" id="ARBA00004230"/>
    </source>
</evidence>
<evidence type="ECO:0000256" key="6">
    <source>
        <dbReference type="ARBA" id="ARBA00022846"/>
    </source>
</evidence>
<reference evidence="14" key="2">
    <citation type="submission" date="2025-09" db="UniProtKB">
        <authorList>
            <consortium name="Ensembl"/>
        </authorList>
    </citation>
    <scope>IDENTIFICATION</scope>
</reference>
<evidence type="ECO:0000256" key="13">
    <source>
        <dbReference type="PROSITE-ProRule" id="PRU00221"/>
    </source>
</evidence>
<dbReference type="FunFam" id="2.130.10.10:FF:000207">
    <property type="entry name" value="Cilia- and flagella-associated protein 52"/>
    <property type="match status" value="1"/>
</dbReference>
<keyword evidence="5" id="KW-0677">Repeat</keyword>
<dbReference type="SUPFAM" id="SSF50978">
    <property type="entry name" value="WD40 repeat-like"/>
    <property type="match status" value="1"/>
</dbReference>
<comment type="subcellular location">
    <subcellularLocation>
        <location evidence="1">Cell projection</location>
        <location evidence="1">Cilium</location>
        <location evidence="1">Flagellum</location>
    </subcellularLocation>
    <subcellularLocation>
        <location evidence="2">Cytoplasm</location>
    </subcellularLocation>
</comment>
<sequence length="651" mass="70596">MAGERGGGTKQLKLEGASGFNGKVPSGLIAHPGGEHIVFPLGCIIVIQELGSGKQNFLHGHSNSVSCLCCSRSGYLLASGQLTRMGFKADIILWKFSEQKIHFRLSLHKVKVQSIAFSPNELYLVSLGGQDDGSVVVWDVEHGEAVCGCEASACIAGQALTLCYSNHNDDTFIVGGMSGNLCVWELDRNNRKIHPTNCKLGQLKRSICCLEVEKTDEYFYCGTSSGDVLCVNLKTHHLISCNPSKKKFSQGVTALQLLPDGELCIGAGDGTLVVCHPLKMKRQHLCRTIMMEGSVQSVVMCNKGKRLMVGTAAGYMYQVELPNLEFKLFSSCHGNPVNDIAFPGATRELFGTCSLGSVRVWYLASGREVLRITIPNMTCHALTFAPDGHFIATAWDDGKIRLFLPESGRLSLVVHDAHGMGVTAIAITADCQRIVSGGGEGQVRVWTLLRNQATLAHAMKQHKSTVSSIRLAASKNEGVSASTDGSCIIWDLEILGICEIVFHQFSCSVAFHHPSGSDLERYVCKQMVMSNTLFKCVCYNREEFHIITSGTDRKIGFWEVHDGSLIRELKASDNGVINGMAMNPSGSHFATGGDDRIIRVWAYNEGKVTHIGEGHGGAVAQVCISPDGEHLISVSTDGAIFHWRFPFPGMG</sequence>
<dbReference type="SUPFAM" id="SSF50998">
    <property type="entry name" value="Quinoprotein alcohol dehydrogenase-like"/>
    <property type="match status" value="1"/>
</dbReference>
<dbReference type="PROSITE" id="PS50082">
    <property type="entry name" value="WD_REPEATS_2"/>
    <property type="match status" value="5"/>
</dbReference>
<dbReference type="InterPro" id="IPR050630">
    <property type="entry name" value="WD_repeat_EMAP"/>
</dbReference>
<name>A0A8C4Q8W5_EPTBU</name>
<keyword evidence="6" id="KW-0282">Flagellum</keyword>
<evidence type="ECO:0000313" key="14">
    <source>
        <dbReference type="Ensembl" id="ENSEBUP00000011834.1"/>
    </source>
</evidence>
<keyword evidence="3" id="KW-0963">Cytoplasm</keyword>
<dbReference type="SMART" id="SM00320">
    <property type="entry name" value="WD40"/>
    <property type="match status" value="12"/>
</dbReference>
<feature type="repeat" description="WD" evidence="13">
    <location>
        <begin position="612"/>
        <end position="643"/>
    </location>
</feature>
<feature type="repeat" description="WD" evidence="13">
    <location>
        <begin position="415"/>
        <end position="456"/>
    </location>
</feature>
<dbReference type="FunFam" id="2.130.10.10:FF:001320">
    <property type="entry name" value="Predicted protein"/>
    <property type="match status" value="1"/>
</dbReference>
<evidence type="ECO:0000256" key="12">
    <source>
        <dbReference type="ARBA" id="ARBA00047117"/>
    </source>
</evidence>